<gene>
    <name evidence="1" type="ORF">C2S_13443</name>
</gene>
<dbReference type="EMBL" id="CABFJX010000006">
    <property type="protein sequence ID" value="VTT57008.1"/>
    <property type="molecule type" value="Genomic_DNA"/>
</dbReference>
<proteinExistence type="predicted"/>
<sequence length="99" mass="11201">MMEYKRLGQLLIECETVLEDDWQGQALTKSYPNGVRELNQCINNAIENPNKVTSGKPDGQTDFQLIFEYDLQSCTLSHNLGPLGQPPSDTKPLIQDKYI</sequence>
<dbReference type="Proteomes" id="UP000760494">
    <property type="component" value="Unassembled WGS sequence"/>
</dbReference>
<comment type="caution">
    <text evidence="1">The sequence shown here is derived from an EMBL/GenBank/DDBJ whole genome shotgun (WGS) entry which is preliminary data.</text>
</comment>
<name>A0A2H3RJH3_FUSFU</name>
<evidence type="ECO:0000313" key="1">
    <source>
        <dbReference type="EMBL" id="VTT57008.1"/>
    </source>
</evidence>
<organism evidence="1 2">
    <name type="scientific">Fusarium fujikuroi</name>
    <name type="common">Bakanae and foot rot disease fungus</name>
    <name type="synonym">Gibberella fujikuroi</name>
    <dbReference type="NCBI Taxonomy" id="5127"/>
    <lineage>
        <taxon>Eukaryota</taxon>
        <taxon>Fungi</taxon>
        <taxon>Dikarya</taxon>
        <taxon>Ascomycota</taxon>
        <taxon>Pezizomycotina</taxon>
        <taxon>Sordariomycetes</taxon>
        <taxon>Hypocreomycetidae</taxon>
        <taxon>Hypocreales</taxon>
        <taxon>Nectriaceae</taxon>
        <taxon>Fusarium</taxon>
        <taxon>Fusarium fujikuroi species complex</taxon>
    </lineage>
</organism>
<accession>A0A2H3RJH3</accession>
<dbReference type="OrthoDB" id="442731at2759"/>
<reference evidence="1" key="1">
    <citation type="submission" date="2019-05" db="EMBL/GenBank/DDBJ databases">
        <authorList>
            <person name="Piombo E."/>
        </authorList>
    </citation>
    <scope>NUCLEOTIDE SEQUENCE</scope>
    <source>
        <strain evidence="1">C2S</strain>
    </source>
</reference>
<dbReference type="AlphaFoldDB" id="A0A2H3RJH3"/>
<evidence type="ECO:0000313" key="2">
    <source>
        <dbReference type="Proteomes" id="UP000760494"/>
    </source>
</evidence>
<protein>
    <submittedName>
        <fullName evidence="1">Uncharacterized protein</fullName>
    </submittedName>
</protein>